<evidence type="ECO:0000259" key="4">
    <source>
        <dbReference type="Pfam" id="PF00772"/>
    </source>
</evidence>
<evidence type="ECO:0000313" key="6">
    <source>
        <dbReference type="Proteomes" id="UP000608522"/>
    </source>
</evidence>
<dbReference type="InterPro" id="IPR007693">
    <property type="entry name" value="DNA_helicase_DnaB-like_N"/>
</dbReference>
<proteinExistence type="predicted"/>
<protein>
    <recommendedName>
        <fullName evidence="4">DNA helicase DnaB-like N-terminal domain-containing protein</fullName>
    </recommendedName>
</protein>
<dbReference type="EMBL" id="BNED01000005">
    <property type="protein sequence ID" value="GHI76273.1"/>
    <property type="molecule type" value="Genomic_DNA"/>
</dbReference>
<keyword evidence="2" id="KW-0238">DNA-binding</keyword>
<dbReference type="RefSeq" id="WP_385647764.1">
    <property type="nucleotide sequence ID" value="NZ_JBHSPV010000043.1"/>
</dbReference>
<gene>
    <name evidence="5" type="ORF">Sspor_18340</name>
</gene>
<dbReference type="Pfam" id="PF00772">
    <property type="entry name" value="DnaB"/>
    <property type="match status" value="2"/>
</dbReference>
<evidence type="ECO:0000256" key="2">
    <source>
        <dbReference type="ARBA" id="ARBA00023125"/>
    </source>
</evidence>
<dbReference type="Gene3D" id="1.10.860.10">
    <property type="entry name" value="DNAb Helicase, Chain A"/>
    <property type="match status" value="2"/>
</dbReference>
<dbReference type="SUPFAM" id="SSF48024">
    <property type="entry name" value="N-terminal domain of DnaB helicase"/>
    <property type="match status" value="2"/>
</dbReference>
<organism evidence="5 6">
    <name type="scientific">Streptomyces spororaveus</name>
    <dbReference type="NCBI Taxonomy" id="284039"/>
    <lineage>
        <taxon>Bacteria</taxon>
        <taxon>Bacillati</taxon>
        <taxon>Actinomycetota</taxon>
        <taxon>Actinomycetes</taxon>
        <taxon>Kitasatosporales</taxon>
        <taxon>Streptomycetaceae</taxon>
        <taxon>Streptomyces</taxon>
    </lineage>
</organism>
<accession>A0ABQ3T7B0</accession>
<dbReference type="PANTHER" id="PTHR30153">
    <property type="entry name" value="REPLICATIVE DNA HELICASE DNAB"/>
    <property type="match status" value="1"/>
</dbReference>
<name>A0ABQ3T7B0_9ACTN</name>
<dbReference type="PANTHER" id="PTHR30153:SF2">
    <property type="entry name" value="REPLICATIVE DNA HELICASE"/>
    <property type="match status" value="1"/>
</dbReference>
<dbReference type="InterPro" id="IPR036185">
    <property type="entry name" value="DNA_heli_DnaB-like_N_sf"/>
</dbReference>
<evidence type="ECO:0000313" key="5">
    <source>
        <dbReference type="EMBL" id="GHI76273.1"/>
    </source>
</evidence>
<dbReference type="Proteomes" id="UP000608522">
    <property type="component" value="Unassembled WGS sequence"/>
</dbReference>
<keyword evidence="1" id="KW-0235">DNA replication</keyword>
<evidence type="ECO:0000256" key="1">
    <source>
        <dbReference type="ARBA" id="ARBA00022705"/>
    </source>
</evidence>
<dbReference type="InterPro" id="IPR016136">
    <property type="entry name" value="DNA_helicase_N/primase_C"/>
</dbReference>
<feature type="domain" description="DNA helicase DnaB-like N-terminal" evidence="4">
    <location>
        <begin position="190"/>
        <end position="267"/>
    </location>
</feature>
<sequence length="367" mass="39147">MSLDGIPADPPVRYVEQALLGALLLEPLRIKTLGSLGPEHFSVAMHGALFAAMTALTPPAPEVHAREPVWITNLLERARPHARGLTAPYLHILADSCPEPSHAPAYAQMIVANRARLIIRAAAETLIQAATDPVLPDPAAHVLHRTDAVAAILDDLGGLFPSHPGSLPRTTLPLPPTRDTGVGSDAAGEEQLLLSTVAARPACLPEMRWLRPEDFTVPLHGVLYRCMASLTHRGDPIDAVTVLWEAQHHGLLASGATAREVLDLLTAPAGSPEHWGEQILQRSLLHHAHTTGLHIHAYTNDPANTPHQLITGSRRALADLGAVRARWQHATRPPSAGPPRTKPAPASRAGPATPRVTPPAVSTRASR</sequence>
<evidence type="ECO:0000256" key="3">
    <source>
        <dbReference type="SAM" id="MobiDB-lite"/>
    </source>
</evidence>
<reference evidence="6" key="1">
    <citation type="submission" date="2023-07" db="EMBL/GenBank/DDBJ databases">
        <title>Whole genome shotgun sequence of Streptomyces spororaveus NBRC 15456.</title>
        <authorList>
            <person name="Komaki H."/>
            <person name="Tamura T."/>
        </authorList>
    </citation>
    <scope>NUCLEOTIDE SEQUENCE [LARGE SCALE GENOMIC DNA]</scope>
    <source>
        <strain evidence="6">NBRC 15456</strain>
    </source>
</reference>
<feature type="domain" description="DNA helicase DnaB-like N-terminal" evidence="4">
    <location>
        <begin position="15"/>
        <end position="110"/>
    </location>
</feature>
<comment type="caution">
    <text evidence="5">The sequence shown here is derived from an EMBL/GenBank/DDBJ whole genome shotgun (WGS) entry which is preliminary data.</text>
</comment>
<feature type="region of interest" description="Disordered" evidence="3">
    <location>
        <begin position="328"/>
        <end position="367"/>
    </location>
</feature>
<keyword evidence="6" id="KW-1185">Reference proteome</keyword>
<feature type="region of interest" description="Disordered" evidence="3">
    <location>
        <begin position="164"/>
        <end position="184"/>
    </location>
</feature>